<proteinExistence type="predicted"/>
<reference evidence="2" key="1">
    <citation type="submission" date="2022-08" db="UniProtKB">
        <authorList>
            <consortium name="EnsemblMetazoa"/>
        </authorList>
    </citation>
    <scope>IDENTIFICATION</scope>
    <source>
        <strain evidence="2">05x7-T-G4-1.051#20</strain>
    </source>
</reference>
<sequence>MRYQCPFIALCVSFCICVLVFFSPFISIRSNKHNTENNKQRKEANTKSRENGKIPEILCPEGEIPLAVHYQMLDLDSMGDEDSGSNLVKSDEEYIASLLSWTQANKNSSCIRESSLLQFWSPGKRVGDLWILYGSQEGELSHNRHDPPAYSGIQSVIFDLLQTFHPRPFLQTRFEPRGGYAVLRAYNGDIVDIFIRFHAEFQLNEKPLLPFWFTPAYFTGNIVLNTKTGDLLQFNLHVPTANELNVDLEWYGSNRPDDNLMVDIGYLPVMELKSTFSFSQENVYNWSDEISVEEAQKILEKAFFPFKQVDYLPFEKALLKAKEERSGRTLREGPLASPPVMKFLQKNFISSWSLVARLKKLSHSKDSFVAKAAADTLEAYSFPVEIIVYDQRQDIVHFENLNTLLEEDVPDTPDFDGYDDILSYRYANMLKRAVAAAGRDITEL</sequence>
<feature type="transmembrane region" description="Helical" evidence="1">
    <location>
        <begin position="7"/>
        <end position="26"/>
    </location>
</feature>
<protein>
    <recommendedName>
        <fullName evidence="4">Selenoprotein N</fullName>
    </recommendedName>
</protein>
<keyword evidence="1" id="KW-1133">Transmembrane helix</keyword>
<dbReference type="GO" id="GO:0005789">
    <property type="term" value="C:endoplasmic reticulum membrane"/>
    <property type="evidence" value="ECO:0007669"/>
    <property type="project" value="TreeGrafter"/>
</dbReference>
<dbReference type="Proteomes" id="UP000005408">
    <property type="component" value="Unassembled WGS sequence"/>
</dbReference>
<evidence type="ECO:0008006" key="4">
    <source>
        <dbReference type="Google" id="ProtNLM"/>
    </source>
</evidence>
<evidence type="ECO:0000313" key="3">
    <source>
        <dbReference type="Proteomes" id="UP000005408"/>
    </source>
</evidence>
<evidence type="ECO:0000313" key="2">
    <source>
        <dbReference type="EnsemblMetazoa" id="G2301.4:cds"/>
    </source>
</evidence>
<dbReference type="PANTHER" id="PTHR16213:SF78">
    <property type="entry name" value="SELENOPROTEIN N"/>
    <property type="match status" value="1"/>
</dbReference>
<name>A0A8W8K9Q3_MAGGI</name>
<keyword evidence="3" id="KW-1185">Reference proteome</keyword>
<organism evidence="2 3">
    <name type="scientific">Magallana gigas</name>
    <name type="common">Pacific oyster</name>
    <name type="synonym">Crassostrea gigas</name>
    <dbReference type="NCBI Taxonomy" id="29159"/>
    <lineage>
        <taxon>Eukaryota</taxon>
        <taxon>Metazoa</taxon>
        <taxon>Spiralia</taxon>
        <taxon>Lophotrochozoa</taxon>
        <taxon>Mollusca</taxon>
        <taxon>Bivalvia</taxon>
        <taxon>Autobranchia</taxon>
        <taxon>Pteriomorphia</taxon>
        <taxon>Ostreida</taxon>
        <taxon>Ostreoidea</taxon>
        <taxon>Ostreidae</taxon>
        <taxon>Magallana</taxon>
    </lineage>
</organism>
<keyword evidence="1" id="KW-0472">Membrane</keyword>
<evidence type="ECO:0000256" key="1">
    <source>
        <dbReference type="SAM" id="Phobius"/>
    </source>
</evidence>
<accession>A0A8W8K9Q3</accession>
<keyword evidence="1" id="KW-0812">Transmembrane</keyword>
<dbReference type="EnsemblMetazoa" id="G2301.4">
    <property type="protein sequence ID" value="G2301.4:cds"/>
    <property type="gene ID" value="G2301"/>
</dbReference>
<dbReference type="AlphaFoldDB" id="A0A8W8K9Q3"/>
<dbReference type="PANTHER" id="PTHR16213">
    <property type="entry name" value="SELENOPROTEIN N"/>
    <property type="match status" value="1"/>
</dbReference>
<dbReference type="GO" id="GO:0055074">
    <property type="term" value="P:calcium ion homeostasis"/>
    <property type="evidence" value="ECO:0007669"/>
    <property type="project" value="TreeGrafter"/>
</dbReference>